<evidence type="ECO:0000313" key="2">
    <source>
        <dbReference type="EMBL" id="PPK63849.1"/>
    </source>
</evidence>
<dbReference type="Proteomes" id="UP000239203">
    <property type="component" value="Unassembled WGS sequence"/>
</dbReference>
<keyword evidence="1" id="KW-0472">Membrane</keyword>
<protein>
    <submittedName>
        <fullName evidence="2">Uncharacterized protein</fullName>
    </submittedName>
</protein>
<feature type="transmembrane region" description="Helical" evidence="1">
    <location>
        <begin position="142"/>
        <end position="163"/>
    </location>
</feature>
<evidence type="ECO:0000313" key="3">
    <source>
        <dbReference type="Proteomes" id="UP000239203"/>
    </source>
</evidence>
<evidence type="ECO:0000256" key="1">
    <source>
        <dbReference type="SAM" id="Phobius"/>
    </source>
</evidence>
<feature type="transmembrane region" description="Helical" evidence="1">
    <location>
        <begin position="175"/>
        <end position="194"/>
    </location>
</feature>
<dbReference type="AlphaFoldDB" id="A0A2S6GF51"/>
<accession>A0A2S6GF51</accession>
<comment type="caution">
    <text evidence="2">The sequence shown here is derived from an EMBL/GenBank/DDBJ whole genome shotgun (WGS) entry which is preliminary data.</text>
</comment>
<keyword evidence="1" id="KW-0812">Transmembrane</keyword>
<gene>
    <name evidence="2" type="ORF">CLV40_12493</name>
</gene>
<dbReference type="OrthoDB" id="5187995at2"/>
<name>A0A2S6GF51_9PSEU</name>
<dbReference type="RefSeq" id="WP_104482459.1">
    <property type="nucleotide sequence ID" value="NZ_CP154825.1"/>
</dbReference>
<sequence length="204" mass="21328">MTARHIGEPQTIVEYLRALDPALRGPCDWRGRVLAEVEDGLRCEAEALGSESAAIEAWGPVSLVAAGFAESGQVFRARRLAKHVLVRLPLLIVGWALVVALSPDPWPQEPAVVHWVAPVLFAATAAAFIGALQLIRRGGPTNAGVVSACVGVGVGVVCVAVLLVNRIEAAGGHLFWPAAVASAALTVTLVVGVATHARHLLRRA</sequence>
<proteinExistence type="predicted"/>
<organism evidence="2 3">
    <name type="scientific">Actinokineospora auranticolor</name>
    <dbReference type="NCBI Taxonomy" id="155976"/>
    <lineage>
        <taxon>Bacteria</taxon>
        <taxon>Bacillati</taxon>
        <taxon>Actinomycetota</taxon>
        <taxon>Actinomycetes</taxon>
        <taxon>Pseudonocardiales</taxon>
        <taxon>Pseudonocardiaceae</taxon>
        <taxon>Actinokineospora</taxon>
    </lineage>
</organism>
<reference evidence="2 3" key="1">
    <citation type="submission" date="2018-02" db="EMBL/GenBank/DDBJ databases">
        <title>Genomic Encyclopedia of Archaeal and Bacterial Type Strains, Phase II (KMG-II): from individual species to whole genera.</title>
        <authorList>
            <person name="Goeker M."/>
        </authorList>
    </citation>
    <scope>NUCLEOTIDE SEQUENCE [LARGE SCALE GENOMIC DNA]</scope>
    <source>
        <strain evidence="2 3">YU 961-1</strain>
    </source>
</reference>
<keyword evidence="1" id="KW-1133">Transmembrane helix</keyword>
<dbReference type="EMBL" id="PTIX01000024">
    <property type="protein sequence ID" value="PPK63849.1"/>
    <property type="molecule type" value="Genomic_DNA"/>
</dbReference>
<feature type="transmembrane region" description="Helical" evidence="1">
    <location>
        <begin position="115"/>
        <end position="135"/>
    </location>
</feature>
<keyword evidence="3" id="KW-1185">Reference proteome</keyword>
<feature type="transmembrane region" description="Helical" evidence="1">
    <location>
        <begin position="84"/>
        <end position="103"/>
    </location>
</feature>